<dbReference type="Gene3D" id="3.40.462.10">
    <property type="entry name" value="FAD-linked oxidases, C-terminal domain"/>
    <property type="match status" value="1"/>
</dbReference>
<dbReference type="PROSITE" id="PS51387">
    <property type="entry name" value="FAD_PCMH"/>
    <property type="match status" value="1"/>
</dbReference>
<dbReference type="InterPro" id="IPR036318">
    <property type="entry name" value="FAD-bd_PCMH-like_sf"/>
</dbReference>
<dbReference type="InterPro" id="IPR016171">
    <property type="entry name" value="Vanillyl_alc_oxidase_C-sub2"/>
</dbReference>
<protein>
    <submittedName>
        <fullName evidence="5">Cholesterol oxidase substrate-binding domain-containing protein</fullName>
    </submittedName>
</protein>
<feature type="domain" description="FAD-binding PCMH-type" evidence="4">
    <location>
        <begin position="35"/>
        <end position="231"/>
    </location>
</feature>
<sequence>MTLAGAGAARGGTAAPELPNGLAPYRTAYLNWSGEIAHPGLWACAPRTPQDLVDLANWAHAEGWRLRPRGMAHTWSPLTITPAMPSGDRVLLLDTTEHLTHVELADPPAGAPGAVRAQPGVLLEDLMAFLADNGLGVTNTPAPGELTLGGTLAIDAHGTSVPAEGETPRPGHTYGTLSNLVLSLTAVVWDETRGAYALKTFERGRDPECGALAAHLGRGLVAEAVLQAGRETPLRCVSRIDIPADELFAPPGSRAAAGGRTFGDFVNASGRVEAIWFAFTDKPWLKVWSPSPSRPTGARGVHSPYNYPFSDSVPESVSRLAGRLVAEAAWYLAPVLGAAQWTAAAGGLSLTAAHDLWGPSYCLLFYLRPTTLRETANGYAILTRRADVQRVIAEFAGFYQERLNAWAAAGRYPVNGQVEIRVAGLDQPTDNAAPGAGPPLLSVVRPHPERPDWDCAIWVDVLTQPETPGAAEFYRELERFLMRTFDGGHALARVEWSKGWAYTDAASWADGEVIGEWVPASYAPGQFGEAVGILDRLDPHRVFGNPFLDQLLG</sequence>
<dbReference type="InterPro" id="IPR006094">
    <property type="entry name" value="Oxid_FAD_bind_N"/>
</dbReference>
<evidence type="ECO:0000313" key="5">
    <source>
        <dbReference type="EMBL" id="MDT0345480.1"/>
    </source>
</evidence>
<dbReference type="InterPro" id="IPR016166">
    <property type="entry name" value="FAD-bd_PCMH"/>
</dbReference>
<dbReference type="Gene3D" id="1.10.45.10">
    <property type="entry name" value="Vanillyl-alcohol Oxidase, Chain A, domain 4"/>
    <property type="match status" value="1"/>
</dbReference>
<dbReference type="InterPro" id="IPR010031">
    <property type="entry name" value="FAD_lactone_oxidase-like"/>
</dbReference>
<dbReference type="SUPFAM" id="SSF55103">
    <property type="entry name" value="FAD-linked oxidases, C-terminal domain"/>
    <property type="match status" value="1"/>
</dbReference>
<keyword evidence="2" id="KW-0274">FAD</keyword>
<dbReference type="InterPro" id="IPR016170">
    <property type="entry name" value="Cytok_DH_C_sf"/>
</dbReference>
<evidence type="ECO:0000313" key="6">
    <source>
        <dbReference type="Proteomes" id="UP001183246"/>
    </source>
</evidence>
<keyword evidence="3" id="KW-0560">Oxidoreductase</keyword>
<dbReference type="InterPro" id="IPR016164">
    <property type="entry name" value="FAD-linked_Oxase-like_C"/>
</dbReference>
<evidence type="ECO:0000256" key="1">
    <source>
        <dbReference type="ARBA" id="ARBA00022630"/>
    </source>
</evidence>
<proteinExistence type="predicted"/>
<dbReference type="Gene3D" id="3.30.465.10">
    <property type="match status" value="1"/>
</dbReference>
<dbReference type="Pfam" id="PF01565">
    <property type="entry name" value="FAD_binding_4"/>
    <property type="match status" value="1"/>
</dbReference>
<evidence type="ECO:0000256" key="3">
    <source>
        <dbReference type="ARBA" id="ARBA00023002"/>
    </source>
</evidence>
<organism evidence="5 6">
    <name type="scientific">Streptomyces litchfieldiae</name>
    <dbReference type="NCBI Taxonomy" id="3075543"/>
    <lineage>
        <taxon>Bacteria</taxon>
        <taxon>Bacillati</taxon>
        <taxon>Actinomycetota</taxon>
        <taxon>Actinomycetes</taxon>
        <taxon>Kitasatosporales</taxon>
        <taxon>Streptomycetaceae</taxon>
        <taxon>Streptomyces</taxon>
    </lineage>
</organism>
<keyword evidence="1" id="KW-0285">Flavoprotein</keyword>
<dbReference type="PANTHER" id="PTHR43762:SF1">
    <property type="entry name" value="D-ARABINONO-1,4-LACTONE OXIDASE"/>
    <property type="match status" value="1"/>
</dbReference>
<dbReference type="EMBL" id="JAVREL010000014">
    <property type="protein sequence ID" value="MDT0345480.1"/>
    <property type="molecule type" value="Genomic_DNA"/>
</dbReference>
<dbReference type="SUPFAM" id="SSF56176">
    <property type="entry name" value="FAD-binding/transporter-associated domain-like"/>
    <property type="match status" value="1"/>
</dbReference>
<dbReference type="Pfam" id="PF09129">
    <property type="entry name" value="Chol_subst-bind"/>
    <property type="match status" value="1"/>
</dbReference>
<evidence type="ECO:0000259" key="4">
    <source>
        <dbReference type="PROSITE" id="PS51387"/>
    </source>
</evidence>
<dbReference type="Gene3D" id="3.30.43.10">
    <property type="entry name" value="Uridine Diphospho-n-acetylenolpyruvylglucosamine Reductase, domain 2"/>
    <property type="match status" value="1"/>
</dbReference>
<accession>A0ABU2MV79</accession>
<comment type="caution">
    <text evidence="5">The sequence shown here is derived from an EMBL/GenBank/DDBJ whole genome shotgun (WGS) entry which is preliminary data.</text>
</comment>
<dbReference type="InterPro" id="IPR016167">
    <property type="entry name" value="FAD-bd_PCMH_sub1"/>
</dbReference>
<reference evidence="6" key="1">
    <citation type="submission" date="2023-07" db="EMBL/GenBank/DDBJ databases">
        <title>30 novel species of actinomycetes from the DSMZ collection.</title>
        <authorList>
            <person name="Nouioui I."/>
        </authorList>
    </citation>
    <scope>NUCLEOTIDE SEQUENCE [LARGE SCALE GENOMIC DNA]</scope>
    <source>
        <strain evidence="6">DSM 44938</strain>
    </source>
</reference>
<keyword evidence="6" id="KW-1185">Reference proteome</keyword>
<dbReference type="InterPro" id="IPR015213">
    <property type="entry name" value="Cholesterol_OX_subst-bd"/>
</dbReference>
<dbReference type="InterPro" id="IPR016169">
    <property type="entry name" value="FAD-bd_PCMH_sub2"/>
</dbReference>
<evidence type="ECO:0000256" key="2">
    <source>
        <dbReference type="ARBA" id="ARBA00022827"/>
    </source>
</evidence>
<dbReference type="Proteomes" id="UP001183246">
    <property type="component" value="Unassembled WGS sequence"/>
</dbReference>
<name>A0ABU2MV79_9ACTN</name>
<dbReference type="PANTHER" id="PTHR43762">
    <property type="entry name" value="L-GULONOLACTONE OXIDASE"/>
    <property type="match status" value="1"/>
</dbReference>
<gene>
    <name evidence="5" type="ORF">RM590_23175</name>
</gene>